<feature type="domain" description="DUF7343" evidence="6">
    <location>
        <begin position="516"/>
        <end position="577"/>
    </location>
</feature>
<dbReference type="InterPro" id="IPR059100">
    <property type="entry name" value="TSP3_bac"/>
</dbReference>
<comment type="subcellular location">
    <subcellularLocation>
        <location evidence="1">Secreted</location>
    </subcellularLocation>
</comment>
<evidence type="ECO:0000313" key="8">
    <source>
        <dbReference type="Proteomes" id="UP000199062"/>
    </source>
</evidence>
<evidence type="ECO:0000259" key="6">
    <source>
        <dbReference type="Pfam" id="PF24034"/>
    </source>
</evidence>
<evidence type="ECO:0000256" key="5">
    <source>
        <dbReference type="SAM" id="MobiDB-lite"/>
    </source>
</evidence>
<sequence>MRIPRGVMNPVFPLLLLVLMGVSIVPFTAAAAGGVHQGGSVTDTGHGEQTIESDATPAITEVTVNESVFRTDEMAFVWADGANTTDGQVDVSVSTVAAADHEICLSSGACKQVRDVGDQQTVEFTNVSKPSDRTSVTVSLRHTRDGGTVDNATVTVWRIEPDADLDRDGVSNEREVEAGTSLVLADTDGDGLGDAREIELGTDPTAVDTDGDGLDDAREAELGTDPTAVDTDGDGLDDAREVELGTDPTAVDTDGDGLDDERELAFGANATVPDTDGDGLDDGREVALGANVTQVDTDGDGLDDAREAELGSDPAVVDTDGDGLDDAREAELGTDPTAVDTDDDGLSDARELDAGTDPTVADTDDDGLADGREAGLGTDPTVADTDDDGLDDARELEQGADPTVADTDGDYISDGTEAELGFDPTNPYTPALYGSGLVGFLLGIGVALSTIDRSPRAWARSVFRRGRGKPSPSEGSTGVSEPPAASVQAASNVGEEGDVTDASTARDVFERHQDALVTDAERTLRMLEAEGGQMKQSEIVDSTSWSKAKVSRLLSRMDDEGDVVKVSLGRENLICLPEQTPEPARQTDPGGVSSSRLVSTATGG</sequence>
<dbReference type="Pfam" id="PF24034">
    <property type="entry name" value="DUF7343"/>
    <property type="match status" value="1"/>
</dbReference>
<dbReference type="EMBL" id="FOZK01000001">
    <property type="protein sequence ID" value="SFR88937.1"/>
    <property type="molecule type" value="Genomic_DNA"/>
</dbReference>
<gene>
    <name evidence="7" type="ORF">SAMN05216559_0554</name>
</gene>
<dbReference type="GO" id="GO:0005509">
    <property type="term" value="F:calcium ion binding"/>
    <property type="evidence" value="ECO:0007669"/>
    <property type="project" value="InterPro"/>
</dbReference>
<dbReference type="InterPro" id="IPR053180">
    <property type="entry name" value="Ca-binding_acidic-repeat"/>
</dbReference>
<keyword evidence="3" id="KW-0732">Signal</keyword>
<feature type="region of interest" description="Disordered" evidence="5">
    <location>
        <begin position="185"/>
        <end position="260"/>
    </location>
</feature>
<dbReference type="InterPro" id="IPR028974">
    <property type="entry name" value="TSP_type-3_rpt"/>
</dbReference>
<evidence type="ECO:0000256" key="4">
    <source>
        <dbReference type="ARBA" id="ARBA00022837"/>
    </source>
</evidence>
<evidence type="ECO:0000256" key="2">
    <source>
        <dbReference type="ARBA" id="ARBA00022525"/>
    </source>
</evidence>
<dbReference type="Pfam" id="PF18884">
    <property type="entry name" value="TSP3_bac"/>
    <property type="match status" value="11"/>
</dbReference>
<dbReference type="Proteomes" id="UP000199062">
    <property type="component" value="Unassembled WGS sequence"/>
</dbReference>
<keyword evidence="4" id="KW-0106">Calcium</keyword>
<dbReference type="SUPFAM" id="SSF46785">
    <property type="entry name" value="Winged helix' DNA-binding domain"/>
    <property type="match status" value="1"/>
</dbReference>
<feature type="compositionally biased region" description="Polar residues" evidence="5">
    <location>
        <begin position="592"/>
        <end position="604"/>
    </location>
</feature>
<feature type="region of interest" description="Disordered" evidence="5">
    <location>
        <begin position="292"/>
        <end position="411"/>
    </location>
</feature>
<reference evidence="7 8" key="1">
    <citation type="submission" date="2016-10" db="EMBL/GenBank/DDBJ databases">
        <authorList>
            <person name="de Groot N.N."/>
        </authorList>
    </citation>
    <scope>NUCLEOTIDE SEQUENCE [LARGE SCALE GENOMIC DNA]</scope>
    <source>
        <strain evidence="7 8">CGMCC 1.10457</strain>
    </source>
</reference>
<organism evidence="7 8">
    <name type="scientific">Halomicrobium zhouii</name>
    <dbReference type="NCBI Taxonomy" id="767519"/>
    <lineage>
        <taxon>Archaea</taxon>
        <taxon>Methanobacteriati</taxon>
        <taxon>Methanobacteriota</taxon>
        <taxon>Stenosarchaea group</taxon>
        <taxon>Halobacteria</taxon>
        <taxon>Halobacteriales</taxon>
        <taxon>Haloarculaceae</taxon>
        <taxon>Halomicrobium</taxon>
    </lineage>
</organism>
<evidence type="ECO:0000256" key="1">
    <source>
        <dbReference type="ARBA" id="ARBA00004613"/>
    </source>
</evidence>
<dbReference type="InterPro" id="IPR055767">
    <property type="entry name" value="DUF7343"/>
</dbReference>
<keyword evidence="8" id="KW-1185">Reference proteome</keyword>
<protein>
    <recommendedName>
        <fullName evidence="6">DUF7343 domain-containing protein</fullName>
    </recommendedName>
</protein>
<feature type="region of interest" description="Disordered" evidence="5">
    <location>
        <begin position="577"/>
        <end position="604"/>
    </location>
</feature>
<dbReference type="PANTHER" id="PTHR37467:SF1">
    <property type="entry name" value="EXPORTED CALCIUM-BINDING GLYCOPROTEIN"/>
    <property type="match status" value="1"/>
</dbReference>
<dbReference type="InterPro" id="IPR036390">
    <property type="entry name" value="WH_DNA-bd_sf"/>
</dbReference>
<evidence type="ECO:0000256" key="3">
    <source>
        <dbReference type="ARBA" id="ARBA00022729"/>
    </source>
</evidence>
<name>A0A1I6KCJ6_9EURY</name>
<proteinExistence type="predicted"/>
<dbReference type="AlphaFoldDB" id="A0A1I6KCJ6"/>
<dbReference type="Gene3D" id="4.10.1080.10">
    <property type="entry name" value="TSP type-3 repeat"/>
    <property type="match status" value="1"/>
</dbReference>
<keyword evidence="2" id="KW-0964">Secreted</keyword>
<accession>A0A1I6KCJ6</accession>
<evidence type="ECO:0000313" key="7">
    <source>
        <dbReference type="EMBL" id="SFR88937.1"/>
    </source>
</evidence>
<feature type="region of interest" description="Disordered" evidence="5">
    <location>
        <begin position="462"/>
        <end position="507"/>
    </location>
</feature>
<dbReference type="PANTHER" id="PTHR37467">
    <property type="entry name" value="EXPORTED CALCIUM-BINDING GLYCOPROTEIN-RELATED"/>
    <property type="match status" value="1"/>
</dbReference>